<keyword evidence="7 11" id="KW-0249">Electron transport</keyword>
<name>A0A2N3N5M4_9PEZI</name>
<dbReference type="FunFam" id="1.20.5.210:FF:000001">
    <property type="entry name" value="Cytochrome b-c1 complex subunit 8"/>
    <property type="match status" value="1"/>
</dbReference>
<dbReference type="InterPro" id="IPR036642">
    <property type="entry name" value="Cyt_bc1_su8_sf"/>
</dbReference>
<keyword evidence="9 11" id="KW-0496">Mitochondrion</keyword>
<dbReference type="AlphaFoldDB" id="A0A2N3N5M4"/>
<sequence>MKPTPNLNGGAAPLPVGKYGHYLGHFGHFGEGLDGYVGDDGLTGRIGGQPQKGIITYGLSANRQNPLAHTAHDAVFNLWRRFYTQVFFWAPAGIAGYLVLDWANKRNHYLNSKAGRAEFADEE</sequence>
<accession>A0A2N3N5M4</accession>
<dbReference type="GO" id="GO:0006122">
    <property type="term" value="P:mitochondrial electron transport, ubiquinol to cytochrome c"/>
    <property type="evidence" value="ECO:0007669"/>
    <property type="project" value="UniProtKB-UniRule"/>
</dbReference>
<dbReference type="EMBL" id="NLAX01000701">
    <property type="protein sequence ID" value="PKS07740.1"/>
    <property type="molecule type" value="Genomic_DNA"/>
</dbReference>
<organism evidence="12 13">
    <name type="scientific">Lomentospora prolificans</name>
    <dbReference type="NCBI Taxonomy" id="41688"/>
    <lineage>
        <taxon>Eukaryota</taxon>
        <taxon>Fungi</taxon>
        <taxon>Dikarya</taxon>
        <taxon>Ascomycota</taxon>
        <taxon>Pezizomycotina</taxon>
        <taxon>Sordariomycetes</taxon>
        <taxon>Hypocreomycetidae</taxon>
        <taxon>Microascales</taxon>
        <taxon>Microascaceae</taxon>
        <taxon>Lomentospora</taxon>
    </lineage>
</organism>
<gene>
    <name evidence="12" type="ORF">jhhlp_006348</name>
</gene>
<dbReference type="OrthoDB" id="6683853at2759"/>
<keyword evidence="6 11" id="KW-0999">Mitochondrion inner membrane</keyword>
<evidence type="ECO:0000256" key="1">
    <source>
        <dbReference type="ARBA" id="ARBA00004434"/>
    </source>
</evidence>
<evidence type="ECO:0000256" key="11">
    <source>
        <dbReference type="RuleBase" id="RU368118"/>
    </source>
</evidence>
<keyword evidence="4 11" id="KW-0679">Respiratory chain</keyword>
<dbReference type="Gene3D" id="1.20.5.210">
    <property type="entry name" value="Cytochrome b-c1 complex subunit 8"/>
    <property type="match status" value="1"/>
</dbReference>
<dbReference type="GO" id="GO:0045275">
    <property type="term" value="C:respiratory chain complex III"/>
    <property type="evidence" value="ECO:0007669"/>
    <property type="project" value="UniProtKB-UniRule"/>
</dbReference>
<evidence type="ECO:0000256" key="3">
    <source>
        <dbReference type="ARBA" id="ARBA00022448"/>
    </source>
</evidence>
<keyword evidence="8" id="KW-1133">Transmembrane helix</keyword>
<comment type="similarity">
    <text evidence="2 11">Belongs to the UQCRQ/QCR8 family.</text>
</comment>
<dbReference type="PANTHER" id="PTHR12119:SF2">
    <property type="entry name" value="CYTOCHROME B-C1 COMPLEX SUBUNIT 8"/>
    <property type="match status" value="1"/>
</dbReference>
<evidence type="ECO:0000256" key="4">
    <source>
        <dbReference type="ARBA" id="ARBA00022660"/>
    </source>
</evidence>
<dbReference type="PANTHER" id="PTHR12119">
    <property type="entry name" value="UBIQUINOL-CYTOCHROME C REDUCTASE COMPLEX UBIQUINONE-BINDING PROTEIN QP-C"/>
    <property type="match status" value="1"/>
</dbReference>
<dbReference type="InParanoid" id="A0A2N3N5M4"/>
<evidence type="ECO:0000256" key="5">
    <source>
        <dbReference type="ARBA" id="ARBA00022692"/>
    </source>
</evidence>
<evidence type="ECO:0000256" key="8">
    <source>
        <dbReference type="ARBA" id="ARBA00022989"/>
    </source>
</evidence>
<comment type="subunit">
    <text evidence="11">Component of the ubiquinol-cytochrome c oxidoreductase (cytochrome b-c1 complex, complex III, CIII), a multisubunit enzyme composed of 3 respiratory subunits cytochrome b, cytochrome c1 and Rieske protein, 2 core protein subunits, and additional low-molecular weight protein subunits. The complex exists as an obligatory dimer and forms supercomplexes (SCs) in the inner mitochondrial membrane with cytochrome c oxidase (complex IV, CIV).</text>
</comment>
<comment type="subcellular location">
    <subcellularLocation>
        <location evidence="1 11">Mitochondrion inner membrane</location>
        <topology evidence="1 11">Single-pass membrane protein</topology>
    </subcellularLocation>
</comment>
<dbReference type="InterPro" id="IPR004205">
    <property type="entry name" value="Cyt_bc1_su8"/>
</dbReference>
<proteinExistence type="inferred from homology"/>
<evidence type="ECO:0000313" key="12">
    <source>
        <dbReference type="EMBL" id="PKS07740.1"/>
    </source>
</evidence>
<dbReference type="GO" id="GO:0005743">
    <property type="term" value="C:mitochondrial inner membrane"/>
    <property type="evidence" value="ECO:0007669"/>
    <property type="project" value="UniProtKB-SubCell"/>
</dbReference>
<protein>
    <recommendedName>
        <fullName evidence="11">Cytochrome b-c1 complex subunit 8</fullName>
    </recommendedName>
    <alternativeName>
        <fullName evidence="11">Complex III subunit 8</fullName>
    </alternativeName>
</protein>
<evidence type="ECO:0000313" key="13">
    <source>
        <dbReference type="Proteomes" id="UP000233524"/>
    </source>
</evidence>
<dbReference type="FunCoup" id="A0A2N3N5M4">
    <property type="interactions" value="70"/>
</dbReference>
<keyword evidence="3 11" id="KW-0813">Transport</keyword>
<dbReference type="SUPFAM" id="SSF81508">
    <property type="entry name" value="Ubiquinone-binding protein QP-C of cytochrome bc1 complex (Ubiquinol-cytochrome c reductase)"/>
    <property type="match status" value="1"/>
</dbReference>
<evidence type="ECO:0000256" key="9">
    <source>
        <dbReference type="ARBA" id="ARBA00023128"/>
    </source>
</evidence>
<keyword evidence="13" id="KW-1185">Reference proteome</keyword>
<evidence type="ECO:0000256" key="7">
    <source>
        <dbReference type="ARBA" id="ARBA00022982"/>
    </source>
</evidence>
<reference evidence="12 13" key="1">
    <citation type="journal article" date="2017" name="G3 (Bethesda)">
        <title>First Draft Genome Sequence of the Pathogenic Fungus Lomentospora prolificans (Formerly Scedosporium prolificans).</title>
        <authorList>
            <person name="Luo R."/>
            <person name="Zimin A."/>
            <person name="Workman R."/>
            <person name="Fan Y."/>
            <person name="Pertea G."/>
            <person name="Grossman N."/>
            <person name="Wear M.P."/>
            <person name="Jia B."/>
            <person name="Miller H."/>
            <person name="Casadevall A."/>
            <person name="Timp W."/>
            <person name="Zhang S.X."/>
            <person name="Salzberg S.L."/>
        </authorList>
    </citation>
    <scope>NUCLEOTIDE SEQUENCE [LARGE SCALE GENOMIC DNA]</scope>
    <source>
        <strain evidence="12 13">JHH-5317</strain>
    </source>
</reference>
<dbReference type="VEuPathDB" id="FungiDB:jhhlp_006348"/>
<evidence type="ECO:0000256" key="10">
    <source>
        <dbReference type="ARBA" id="ARBA00023136"/>
    </source>
</evidence>
<evidence type="ECO:0000256" key="2">
    <source>
        <dbReference type="ARBA" id="ARBA00007668"/>
    </source>
</evidence>
<comment type="caution">
    <text evidence="12">The sequence shown here is derived from an EMBL/GenBank/DDBJ whole genome shotgun (WGS) entry which is preliminary data.</text>
</comment>
<dbReference type="STRING" id="41688.A0A2N3N5M4"/>
<comment type="function">
    <text evidence="11">Component of the ubiquinol-cytochrome c oxidoreductase, a multisubunit transmembrane complex that is part of the mitochondrial electron transport chain which drives oxidative phosphorylation. The complex plays an important role in the uptake of multiple carbon sources present in different host niches.</text>
</comment>
<keyword evidence="5" id="KW-0812">Transmembrane</keyword>
<keyword evidence="10" id="KW-0472">Membrane</keyword>
<dbReference type="Proteomes" id="UP000233524">
    <property type="component" value="Unassembled WGS sequence"/>
</dbReference>
<dbReference type="Pfam" id="PF02939">
    <property type="entry name" value="UcrQ"/>
    <property type="match status" value="1"/>
</dbReference>
<evidence type="ECO:0000256" key="6">
    <source>
        <dbReference type="ARBA" id="ARBA00022792"/>
    </source>
</evidence>